<sequence length="815" mass="95040">MSCCEESARQFMFAKCCHELKKAFTTTTNPESNLQTSINEVDINNFICDDKAQRDTSFLDVPFPFKLFDDIEPCLTYLLENAGKKRIFFITSGALGEHIVPRILNNHRKIFADNDGNIYKDSIYVFCANVAYHGQWALDYEELDCIKMENDDKAILARLTRDIANYLKSKGEEEFSNDDNSSSVELAIQYFGWAKNLYERADKVRRAYASKDPLNPLNIINTLIATAERKLPTITTKTRTWYLIPLVGHVIVSVASLGYSCPLQLIPYPSEWDDPTCIQDLPTRIDFIGATVHGSRFIYDDPKTASRRRTIELAALKRKIEARFHEKKVSPGRPVEQFIAELDKVLQNLHDIPMINQYRNTLLIQSQSSQSQVTNRPVVKKKKNYGRLVKRLKYKFRLANVTVRKSDKSKVFHLGKSEDYQKKSNEYMDRTQAYQCLDLRLAKWITQKQYEQLYIKPNEVELAHLYYLPKAHKPGTPLRPIVSGLKHPTIKISKFLDELLRPLFDKMAAKTTVNSGFELVKQLQEWSKNNMCQETLFCTIDVMDLYTMVPQIEGVLALKKMLDHLKLKQVGGLRIETIIRLSRFVMQNNYFSYDGQYYHQIRGGAMGSPLTLTVANCYMFFYEQQIIKQIDNSGGLYFRYIDDIFIVINWPARHLFKQIDRWNHFDKNIKLSENIGSTADFLDLHIENQDGQLFTTIYQKPSYEPYCSTFQAYLSERERLRMALLLNKYPNKIIKEQFNHIPSNDYRFPIKEKIPVDYGKTMFVHFTYCSSMKTFPKKFHTLWNRYFGESPINEVLPVLGTRNVKNLQRQLTYTK</sequence>
<dbReference type="PANTHER" id="PTHR21301:SF10">
    <property type="entry name" value="REVERSE TRANSCRIPTASE DOMAIN-CONTAINING PROTEIN"/>
    <property type="match status" value="1"/>
</dbReference>
<dbReference type="Gene3D" id="3.30.70.2630">
    <property type="match status" value="1"/>
</dbReference>
<protein>
    <recommendedName>
        <fullName evidence="1">Reverse transcriptase domain-containing protein</fullName>
    </recommendedName>
</protein>
<dbReference type="InterPro" id="IPR000477">
    <property type="entry name" value="RT_dom"/>
</dbReference>
<comment type="caution">
    <text evidence="2">The sequence shown here is derived from an EMBL/GenBank/DDBJ whole genome shotgun (WGS) entry which is preliminary data.</text>
</comment>
<feature type="domain" description="Reverse transcriptase" evidence="1">
    <location>
        <begin position="449"/>
        <end position="697"/>
    </location>
</feature>
<dbReference type="Gene3D" id="3.10.10.20">
    <property type="match status" value="1"/>
</dbReference>
<dbReference type="PANTHER" id="PTHR21301">
    <property type="entry name" value="REVERSE TRANSCRIPTASE"/>
    <property type="match status" value="1"/>
</dbReference>
<evidence type="ECO:0000313" key="2">
    <source>
        <dbReference type="EMBL" id="CAF3892108.1"/>
    </source>
</evidence>
<dbReference type="Gene3D" id="1.10.10.2210">
    <property type="match status" value="1"/>
</dbReference>
<accession>A0A819H648</accession>
<dbReference type="AlphaFoldDB" id="A0A819H648"/>
<dbReference type="EMBL" id="CAJOAX010004147">
    <property type="protein sequence ID" value="CAF3892108.1"/>
    <property type="molecule type" value="Genomic_DNA"/>
</dbReference>
<evidence type="ECO:0000313" key="3">
    <source>
        <dbReference type="Proteomes" id="UP000663823"/>
    </source>
</evidence>
<name>A0A819H648_9BILA</name>
<gene>
    <name evidence="2" type="ORF">OTI717_LOCUS23328</name>
</gene>
<organism evidence="2 3">
    <name type="scientific">Rotaria sordida</name>
    <dbReference type="NCBI Taxonomy" id="392033"/>
    <lineage>
        <taxon>Eukaryota</taxon>
        <taxon>Metazoa</taxon>
        <taxon>Spiralia</taxon>
        <taxon>Gnathifera</taxon>
        <taxon>Rotifera</taxon>
        <taxon>Eurotatoria</taxon>
        <taxon>Bdelloidea</taxon>
        <taxon>Philodinida</taxon>
        <taxon>Philodinidae</taxon>
        <taxon>Rotaria</taxon>
    </lineage>
</organism>
<proteinExistence type="predicted"/>
<dbReference type="PROSITE" id="PS50878">
    <property type="entry name" value="RT_POL"/>
    <property type="match status" value="1"/>
</dbReference>
<dbReference type="Proteomes" id="UP000663823">
    <property type="component" value="Unassembled WGS sequence"/>
</dbReference>
<evidence type="ECO:0000259" key="1">
    <source>
        <dbReference type="PROSITE" id="PS50878"/>
    </source>
</evidence>
<reference evidence="2" key="1">
    <citation type="submission" date="2021-02" db="EMBL/GenBank/DDBJ databases">
        <authorList>
            <person name="Nowell W R."/>
        </authorList>
    </citation>
    <scope>NUCLEOTIDE SEQUENCE</scope>
</reference>